<evidence type="ECO:0000313" key="3">
    <source>
        <dbReference type="Proteomes" id="UP000321405"/>
    </source>
</evidence>
<evidence type="ECO:0000259" key="1">
    <source>
        <dbReference type="Pfam" id="PF01878"/>
    </source>
</evidence>
<feature type="domain" description="EVE" evidence="1">
    <location>
        <begin position="4"/>
        <end position="131"/>
    </location>
</feature>
<reference evidence="2 3" key="1">
    <citation type="submission" date="2019-07" db="EMBL/GenBank/DDBJ databases">
        <title>Whole genome shotgun sequence of Swaminathania salitolerans NBRC 104436.</title>
        <authorList>
            <person name="Hosoyama A."/>
            <person name="Uohara A."/>
            <person name="Ohji S."/>
            <person name="Ichikawa N."/>
        </authorList>
    </citation>
    <scope>NUCLEOTIDE SEQUENCE [LARGE SCALE GENOMIC DNA]</scope>
    <source>
        <strain evidence="2 3">NBRC 104436</strain>
    </source>
</reference>
<sequence>MIHWIAVISRAHARIAAASGFLQVCHGKAGPLRRTRAGDEVFIYCPREGMGAGDVLKRVEFRCTFDDDCIYSVEQAPGFTPFRKDVSFDKGFQGVAIHDVAGLELTASPQWGLLARRGFFTISAHDAELLRSHDRAAR</sequence>
<dbReference type="Pfam" id="PF01878">
    <property type="entry name" value="EVE"/>
    <property type="match status" value="1"/>
</dbReference>
<keyword evidence="3" id="KW-1185">Reference proteome</keyword>
<dbReference type="SUPFAM" id="SSF88697">
    <property type="entry name" value="PUA domain-like"/>
    <property type="match status" value="1"/>
</dbReference>
<accession>A0A511BME3</accession>
<dbReference type="EMBL" id="BJVC01000001">
    <property type="protein sequence ID" value="GEL01033.1"/>
    <property type="molecule type" value="Genomic_DNA"/>
</dbReference>
<dbReference type="AlphaFoldDB" id="A0A511BME3"/>
<evidence type="ECO:0000313" key="2">
    <source>
        <dbReference type="EMBL" id="GEL01033.1"/>
    </source>
</evidence>
<protein>
    <submittedName>
        <fullName evidence="2">UPF0310 protein</fullName>
    </submittedName>
</protein>
<proteinExistence type="predicted"/>
<dbReference type="InterPro" id="IPR015947">
    <property type="entry name" value="PUA-like_sf"/>
</dbReference>
<dbReference type="CDD" id="cd21132">
    <property type="entry name" value="EVE-like"/>
    <property type="match status" value="1"/>
</dbReference>
<comment type="caution">
    <text evidence="2">The sequence shown here is derived from an EMBL/GenBank/DDBJ whole genome shotgun (WGS) entry which is preliminary data.</text>
</comment>
<organism evidence="2 3">
    <name type="scientific">Swaminathania salitolerans</name>
    <dbReference type="NCBI Taxonomy" id="182838"/>
    <lineage>
        <taxon>Bacteria</taxon>
        <taxon>Pseudomonadati</taxon>
        <taxon>Pseudomonadota</taxon>
        <taxon>Alphaproteobacteria</taxon>
        <taxon>Acetobacterales</taxon>
        <taxon>Acetobacteraceae</taxon>
        <taxon>Swaminathania</taxon>
    </lineage>
</organism>
<dbReference type="InterPro" id="IPR002740">
    <property type="entry name" value="EVE_domain"/>
</dbReference>
<dbReference type="RefSeq" id="WP_147092064.1">
    <property type="nucleotide sequence ID" value="NZ_BJVC01000001.1"/>
</dbReference>
<name>A0A511BME3_9PROT</name>
<dbReference type="Proteomes" id="UP000321405">
    <property type="component" value="Unassembled WGS sequence"/>
</dbReference>
<gene>
    <name evidence="2" type="ORF">SSA02_01960</name>
</gene>
<dbReference type="Gene3D" id="3.10.590.10">
    <property type="entry name" value="ph1033 like domains"/>
    <property type="match status" value="1"/>
</dbReference>
<dbReference type="OrthoDB" id="9793567at2"/>